<dbReference type="Pfam" id="PF22794">
    <property type="entry name" value="jr-ZPR1"/>
    <property type="match status" value="2"/>
</dbReference>
<dbReference type="EMBL" id="ML178816">
    <property type="protein sequence ID" value="TFL05475.1"/>
    <property type="molecule type" value="Genomic_DNA"/>
</dbReference>
<feature type="domain" description="Zinc finger ZPR1-type" evidence="10">
    <location>
        <begin position="305"/>
        <end position="486"/>
    </location>
</feature>
<feature type="region of interest" description="Disordered" evidence="9">
    <location>
        <begin position="194"/>
        <end position="214"/>
    </location>
</feature>
<evidence type="ECO:0000313" key="11">
    <source>
        <dbReference type="EMBL" id="TFL05475.1"/>
    </source>
</evidence>
<comment type="similarity">
    <text evidence="2">Belongs to the ZPR1 family.</text>
</comment>
<evidence type="ECO:0000256" key="2">
    <source>
        <dbReference type="ARBA" id="ARBA00008354"/>
    </source>
</evidence>
<dbReference type="GO" id="GO:0005634">
    <property type="term" value="C:nucleus"/>
    <property type="evidence" value="ECO:0007669"/>
    <property type="project" value="UniProtKB-SubCell"/>
</dbReference>
<dbReference type="NCBIfam" id="TIGR00310">
    <property type="entry name" value="ZPR1_znf"/>
    <property type="match status" value="1"/>
</dbReference>
<reference evidence="11 12" key="1">
    <citation type="journal article" date="2019" name="Nat. Ecol. Evol.">
        <title>Megaphylogeny resolves global patterns of mushroom evolution.</title>
        <authorList>
            <person name="Varga T."/>
            <person name="Krizsan K."/>
            <person name="Foldi C."/>
            <person name="Dima B."/>
            <person name="Sanchez-Garcia M."/>
            <person name="Sanchez-Ramirez S."/>
            <person name="Szollosi G.J."/>
            <person name="Szarkandi J.G."/>
            <person name="Papp V."/>
            <person name="Albert L."/>
            <person name="Andreopoulos W."/>
            <person name="Angelini C."/>
            <person name="Antonin V."/>
            <person name="Barry K.W."/>
            <person name="Bougher N.L."/>
            <person name="Buchanan P."/>
            <person name="Buyck B."/>
            <person name="Bense V."/>
            <person name="Catcheside P."/>
            <person name="Chovatia M."/>
            <person name="Cooper J."/>
            <person name="Damon W."/>
            <person name="Desjardin D."/>
            <person name="Finy P."/>
            <person name="Geml J."/>
            <person name="Haridas S."/>
            <person name="Hughes K."/>
            <person name="Justo A."/>
            <person name="Karasinski D."/>
            <person name="Kautmanova I."/>
            <person name="Kiss B."/>
            <person name="Kocsube S."/>
            <person name="Kotiranta H."/>
            <person name="LaButti K.M."/>
            <person name="Lechner B.E."/>
            <person name="Liimatainen K."/>
            <person name="Lipzen A."/>
            <person name="Lukacs Z."/>
            <person name="Mihaltcheva S."/>
            <person name="Morgado L.N."/>
            <person name="Niskanen T."/>
            <person name="Noordeloos M.E."/>
            <person name="Ohm R.A."/>
            <person name="Ortiz-Santana B."/>
            <person name="Ovrebo C."/>
            <person name="Racz N."/>
            <person name="Riley R."/>
            <person name="Savchenko A."/>
            <person name="Shiryaev A."/>
            <person name="Soop K."/>
            <person name="Spirin V."/>
            <person name="Szebenyi C."/>
            <person name="Tomsovsky M."/>
            <person name="Tulloss R.E."/>
            <person name="Uehling J."/>
            <person name="Grigoriev I.V."/>
            <person name="Vagvolgyi C."/>
            <person name="Papp T."/>
            <person name="Martin F.M."/>
            <person name="Miettinen O."/>
            <person name="Hibbett D.S."/>
            <person name="Nagy L.G."/>
        </authorList>
    </citation>
    <scope>NUCLEOTIDE SEQUENCE [LARGE SCALE GENOMIC DNA]</scope>
    <source>
        <strain evidence="11 12">CBS 309.79</strain>
    </source>
</reference>
<gene>
    <name evidence="11" type="ORF">BDV98DRAFT_560118</name>
</gene>
<feature type="domain" description="Zinc finger ZPR1-type" evidence="10">
    <location>
        <begin position="38"/>
        <end position="231"/>
    </location>
</feature>
<evidence type="ECO:0000256" key="5">
    <source>
        <dbReference type="ARBA" id="ARBA00022771"/>
    </source>
</evidence>
<dbReference type="InterPro" id="IPR042451">
    <property type="entry name" value="ZPR1_A/B_dom"/>
</dbReference>
<sequence>MSTTTTDFFPKIGDIAAETDAGNEDQEDGDKLVQEIESLCMKCQEQGMTRMMLTTIPYFRQVIVMSFNCEHCGTSNNEVQSAGEIRTQGTLYTVHVSNKEDLSRQLVRSASCTVYISTLELTLPAPLETYLQDPHSVARPSGLLTTIEGLLRSIHADLSSGQPLRRALDEAAYTKIDSILTSLRAVLPDIDDDLEETQGRSQPERDDDDTHTFTPFTLQLDDPAGNSFIEFLNAASTSSETIPTGLPGTIDDSRWSMRTYERSKAQDVMLGLAQPDEDEGGESALGVVKEDEEVENPEEVYVFPGTCSSCKQPLDTKMKKVNIPYFQDILIMSTNCQNCGYRDNEIKSGSAISEKGKKIIVKIEDREDLSRDLLKSDTAALTIPEIDLHLGHGTLGGRFTTIEGILSQIYEELGEKVFFAGDSAASRINKDTVTAKLAAGEEPSDLEKYTLFLGSLKGLYEERDDGSQPEFTLIIDDPLANSYVQNPYAPDEDPNMVVEIYERSFDQNEELGLNDIDVGEHHDGRDAEPAKEDDSQK</sequence>
<keyword evidence="12" id="KW-1185">Reference proteome</keyword>
<keyword evidence="7" id="KW-0539">Nucleus</keyword>
<dbReference type="Proteomes" id="UP000305067">
    <property type="component" value="Unassembled WGS sequence"/>
</dbReference>
<dbReference type="InterPro" id="IPR056180">
    <property type="entry name" value="ZPR1_jr_dom"/>
</dbReference>
<comment type="function">
    <text evidence="8">Acts as a protein folding chaperone for elongation factor 1-alpha.</text>
</comment>
<feature type="region of interest" description="Disordered" evidence="9">
    <location>
        <begin position="1"/>
        <end position="27"/>
    </location>
</feature>
<evidence type="ECO:0000256" key="6">
    <source>
        <dbReference type="ARBA" id="ARBA00022833"/>
    </source>
</evidence>
<dbReference type="AlphaFoldDB" id="A0A5C3QU82"/>
<evidence type="ECO:0000256" key="4">
    <source>
        <dbReference type="ARBA" id="ARBA00022737"/>
    </source>
</evidence>
<evidence type="ECO:0000256" key="1">
    <source>
        <dbReference type="ARBA" id="ARBA00004123"/>
    </source>
</evidence>
<evidence type="ECO:0000259" key="10">
    <source>
        <dbReference type="SMART" id="SM00709"/>
    </source>
</evidence>
<keyword evidence="4" id="KW-0677">Repeat</keyword>
<dbReference type="SMART" id="SM00709">
    <property type="entry name" value="Zpr1"/>
    <property type="match status" value="2"/>
</dbReference>
<dbReference type="GO" id="GO:0008270">
    <property type="term" value="F:zinc ion binding"/>
    <property type="evidence" value="ECO:0007669"/>
    <property type="project" value="UniProtKB-KW"/>
</dbReference>
<feature type="region of interest" description="Disordered" evidence="9">
    <location>
        <begin position="509"/>
        <end position="537"/>
    </location>
</feature>
<dbReference type="InterPro" id="IPR042452">
    <property type="entry name" value="ZPR1_Znf1/2"/>
</dbReference>
<dbReference type="FunFam" id="2.20.25.420:FF:000002">
    <property type="entry name" value="Zinc finger protein ZPR1"/>
    <property type="match status" value="1"/>
</dbReference>
<dbReference type="PANTHER" id="PTHR10876">
    <property type="entry name" value="ZINC FINGER PROTEIN ZPR1"/>
    <property type="match status" value="1"/>
</dbReference>
<dbReference type="OrthoDB" id="308464at2759"/>
<evidence type="ECO:0000256" key="9">
    <source>
        <dbReference type="SAM" id="MobiDB-lite"/>
    </source>
</evidence>
<dbReference type="PANTHER" id="PTHR10876:SF0">
    <property type="entry name" value="ZINC FINGER PROTEIN ZPR1"/>
    <property type="match status" value="1"/>
</dbReference>
<organism evidence="11 12">
    <name type="scientific">Pterulicium gracile</name>
    <dbReference type="NCBI Taxonomy" id="1884261"/>
    <lineage>
        <taxon>Eukaryota</taxon>
        <taxon>Fungi</taxon>
        <taxon>Dikarya</taxon>
        <taxon>Basidiomycota</taxon>
        <taxon>Agaricomycotina</taxon>
        <taxon>Agaricomycetes</taxon>
        <taxon>Agaricomycetidae</taxon>
        <taxon>Agaricales</taxon>
        <taxon>Pleurotineae</taxon>
        <taxon>Pterulaceae</taxon>
        <taxon>Pterulicium</taxon>
    </lineage>
</organism>
<evidence type="ECO:0000256" key="3">
    <source>
        <dbReference type="ARBA" id="ARBA00022723"/>
    </source>
</evidence>
<keyword evidence="6" id="KW-0862">Zinc</keyword>
<protein>
    <submittedName>
        <fullName evidence="11">ZPR1 zinc-finger domain-containing protein</fullName>
    </submittedName>
</protein>
<dbReference type="InterPro" id="IPR004457">
    <property type="entry name" value="Znf_ZPR1"/>
</dbReference>
<evidence type="ECO:0000313" key="12">
    <source>
        <dbReference type="Proteomes" id="UP000305067"/>
    </source>
</evidence>
<accession>A0A5C3QU82</accession>
<dbReference type="Pfam" id="PF03367">
    <property type="entry name" value="Zn_ribbon_ZPR1"/>
    <property type="match status" value="2"/>
</dbReference>
<keyword evidence="5 11" id="KW-0863">Zinc-finger</keyword>
<dbReference type="STRING" id="1884261.A0A5C3QU82"/>
<name>A0A5C3QU82_9AGAR</name>
<dbReference type="InterPro" id="IPR040141">
    <property type="entry name" value="ZPR1"/>
</dbReference>
<dbReference type="Gene3D" id="2.60.120.1040">
    <property type="entry name" value="ZPR1, A/B domain"/>
    <property type="match status" value="2"/>
</dbReference>
<evidence type="ECO:0000256" key="7">
    <source>
        <dbReference type="ARBA" id="ARBA00023242"/>
    </source>
</evidence>
<evidence type="ECO:0000256" key="8">
    <source>
        <dbReference type="ARBA" id="ARBA00054139"/>
    </source>
</evidence>
<feature type="compositionally biased region" description="Basic and acidic residues" evidence="9">
    <location>
        <begin position="202"/>
        <end position="211"/>
    </location>
</feature>
<feature type="compositionally biased region" description="Basic and acidic residues" evidence="9">
    <location>
        <begin position="518"/>
        <end position="537"/>
    </location>
</feature>
<proteinExistence type="inferred from homology"/>
<comment type="subcellular location">
    <subcellularLocation>
        <location evidence="1">Nucleus</location>
    </subcellularLocation>
</comment>
<dbReference type="FunFam" id="2.20.25.420:FF:000001">
    <property type="entry name" value="Zinc finger protein ZPR1"/>
    <property type="match status" value="1"/>
</dbReference>
<dbReference type="FunFam" id="2.60.120.1040:FF:000001">
    <property type="entry name" value="Zinc finger protein ZPR1"/>
    <property type="match status" value="1"/>
</dbReference>
<dbReference type="Gene3D" id="2.20.25.420">
    <property type="entry name" value="ZPR1, zinc finger domain"/>
    <property type="match status" value="2"/>
</dbReference>
<keyword evidence="3" id="KW-0479">Metal-binding</keyword>